<organism evidence="1 2">
    <name type="scientific">Paenibacillus pabuli</name>
    <dbReference type="NCBI Taxonomy" id="1472"/>
    <lineage>
        <taxon>Bacteria</taxon>
        <taxon>Bacillati</taxon>
        <taxon>Bacillota</taxon>
        <taxon>Bacilli</taxon>
        <taxon>Bacillales</taxon>
        <taxon>Paenibacillaceae</taxon>
        <taxon>Paenibacillus</taxon>
    </lineage>
</organism>
<accession>A0A855XNK4</accession>
<protein>
    <submittedName>
        <fullName evidence="1">Uncharacterized protein</fullName>
    </submittedName>
</protein>
<sequence>MANLQESLTIQRLGERLEATKVALESLFAKVIGLEDL</sequence>
<dbReference type="AlphaFoldDB" id="A0A855XNK4"/>
<name>A0A855XNK4_9BACL</name>
<dbReference type="EMBL" id="QGTZ01000022">
    <property type="protein sequence ID" value="PWW32925.1"/>
    <property type="molecule type" value="Genomic_DNA"/>
</dbReference>
<gene>
    <name evidence="1" type="ORF">DET56_12261</name>
</gene>
<dbReference type="Proteomes" id="UP000247078">
    <property type="component" value="Unassembled WGS sequence"/>
</dbReference>
<evidence type="ECO:0000313" key="2">
    <source>
        <dbReference type="Proteomes" id="UP000247078"/>
    </source>
</evidence>
<proteinExistence type="predicted"/>
<comment type="caution">
    <text evidence="1">The sequence shown here is derived from an EMBL/GenBank/DDBJ whole genome shotgun (WGS) entry which is preliminary data.</text>
</comment>
<evidence type="ECO:0000313" key="1">
    <source>
        <dbReference type="EMBL" id="PWW32925.1"/>
    </source>
</evidence>
<reference evidence="1 2" key="1">
    <citation type="submission" date="2018-05" db="EMBL/GenBank/DDBJ databases">
        <title>Freshwater and sediment microbial communities from various areas in North America, analyzing microbe dynamics in response to fracking.</title>
        <authorList>
            <person name="Lamendella R."/>
        </authorList>
    </citation>
    <scope>NUCLEOTIDE SEQUENCE [LARGE SCALE GENOMIC DNA]</scope>
    <source>
        <strain evidence="1 2">DB-3</strain>
    </source>
</reference>